<gene>
    <name evidence="2" type="primary">DnaG2</name>
    <name evidence="2" type="ordered locus">TTE2018</name>
</gene>
<dbReference type="Gene3D" id="3.40.1360.10">
    <property type="match status" value="1"/>
</dbReference>
<sequence>MHRDLDILDVAKRLGIRILRRASNEEYIARCPFCGDSKKDPEHGHLYLNVSKNVYYCVRCGEGGDAVDLYAKLENISRKEAYKRIKEENYPTNPAAKERADKRIKYNSVAPIETRDKVYRAFLDKLVLEPEHRKKLLKRGLSWEETVKNLYKSLPEEPQQRWEICKELIKEGYNLKGIPGFYQREKDGERYWDFVDYKGFLIPVKDVQGRIQGFQIRLDEEEFGKYVWFSSRNKLNGTPAHAWQGVHGEPSKVVIVTEGPLKADVAHYLSRFTFVSVPGVTAIKGIEVVLKQLGAEKIYIAFDMDSLTNKAVQKAKEKLEKKLTEAGFVVKTKTWDSRYKGIDDYLLAQRKQKQKEVV</sequence>
<dbReference type="InterPro" id="IPR024385">
    <property type="entry name" value="DUF3854"/>
</dbReference>
<dbReference type="Gene3D" id="3.90.580.10">
    <property type="entry name" value="Zinc finger, CHC2-type domain"/>
    <property type="match status" value="1"/>
</dbReference>
<dbReference type="AlphaFoldDB" id="Q8R8I0"/>
<accession>Q8R8I0</accession>
<dbReference type="InterPro" id="IPR036977">
    <property type="entry name" value="DNA_primase_Znf_CHC2"/>
</dbReference>
<dbReference type="Proteomes" id="UP000000555">
    <property type="component" value="Chromosome"/>
</dbReference>
<dbReference type="InterPro" id="IPR034154">
    <property type="entry name" value="TOPRIM_DnaG/twinkle"/>
</dbReference>
<dbReference type="SUPFAM" id="SSF57783">
    <property type="entry name" value="Zinc beta-ribbon"/>
    <property type="match status" value="1"/>
</dbReference>
<reference evidence="2 3" key="1">
    <citation type="journal article" date="2002" name="Genome Res.">
        <title>A complete sequence of the T. tengcongensis genome.</title>
        <authorList>
            <person name="Bao Q."/>
            <person name="Tian Y."/>
            <person name="Li W."/>
            <person name="Xu Z."/>
            <person name="Xuan Z."/>
            <person name="Hu S."/>
            <person name="Dong W."/>
            <person name="Yang J."/>
            <person name="Chen Y."/>
            <person name="Xue Y."/>
            <person name="Xu Y."/>
            <person name="Lai X."/>
            <person name="Huang L."/>
            <person name="Dong X."/>
            <person name="Ma Y."/>
            <person name="Ling L."/>
            <person name="Tan H."/>
            <person name="Chen R."/>
            <person name="Wang J."/>
            <person name="Yu J."/>
            <person name="Yang H."/>
        </authorList>
    </citation>
    <scope>NUCLEOTIDE SEQUENCE [LARGE SCALE GENOMIC DNA]</scope>
    <source>
        <strain evidence="3">DSM 15242 / JCM 11007 / NBRC 100824 / MB4</strain>
    </source>
</reference>
<keyword evidence="3" id="KW-1185">Reference proteome</keyword>
<dbReference type="Pfam" id="PF12965">
    <property type="entry name" value="DUF3854"/>
    <property type="match status" value="1"/>
</dbReference>
<dbReference type="Pfam" id="PF01807">
    <property type="entry name" value="Zn_ribbon_DnaG"/>
    <property type="match status" value="1"/>
</dbReference>
<dbReference type="GO" id="GO:0008270">
    <property type="term" value="F:zinc ion binding"/>
    <property type="evidence" value="ECO:0007669"/>
    <property type="project" value="InterPro"/>
</dbReference>
<dbReference type="STRING" id="273068.TTE2018"/>
<dbReference type="eggNOG" id="COG0358">
    <property type="taxonomic scope" value="Bacteria"/>
</dbReference>
<dbReference type="KEGG" id="tte:TTE2018"/>
<evidence type="ECO:0000313" key="3">
    <source>
        <dbReference type="Proteomes" id="UP000000555"/>
    </source>
</evidence>
<dbReference type="SMART" id="SM00400">
    <property type="entry name" value="ZnF_CHCC"/>
    <property type="match status" value="1"/>
</dbReference>
<feature type="domain" description="Zinc finger CHC2-type" evidence="1">
    <location>
        <begin position="27"/>
        <end position="86"/>
    </location>
</feature>
<dbReference type="HOGENOM" id="CLU_032287_0_0_9"/>
<evidence type="ECO:0000259" key="1">
    <source>
        <dbReference type="SMART" id="SM00400"/>
    </source>
</evidence>
<name>Q8R8I0_CALS4</name>
<evidence type="ECO:0000313" key="2">
    <source>
        <dbReference type="EMBL" id="AAM25196.1"/>
    </source>
</evidence>
<dbReference type="InterPro" id="IPR002694">
    <property type="entry name" value="Znf_CHC2"/>
</dbReference>
<dbReference type="GO" id="GO:0006260">
    <property type="term" value="P:DNA replication"/>
    <property type="evidence" value="ECO:0007669"/>
    <property type="project" value="InterPro"/>
</dbReference>
<protein>
    <submittedName>
        <fullName evidence="2">DNA primase (Bacterial type)</fullName>
    </submittedName>
</protein>
<dbReference type="RefSeq" id="WP_011026134.1">
    <property type="nucleotide sequence ID" value="NC_003869.1"/>
</dbReference>
<organism evidence="2 3">
    <name type="scientific">Caldanaerobacter subterraneus subsp. tengcongensis (strain DSM 15242 / JCM 11007 / NBRC 100824 / MB4)</name>
    <name type="common">Thermoanaerobacter tengcongensis</name>
    <dbReference type="NCBI Taxonomy" id="273068"/>
    <lineage>
        <taxon>Bacteria</taxon>
        <taxon>Bacillati</taxon>
        <taxon>Bacillota</taxon>
        <taxon>Clostridia</taxon>
        <taxon>Thermoanaerobacterales</taxon>
        <taxon>Thermoanaerobacteraceae</taxon>
        <taxon>Caldanaerobacter</taxon>
    </lineage>
</organism>
<proteinExistence type="predicted"/>
<dbReference type="OrthoDB" id="2665710at2"/>
<dbReference type="GO" id="GO:0003677">
    <property type="term" value="F:DNA binding"/>
    <property type="evidence" value="ECO:0007669"/>
    <property type="project" value="InterPro"/>
</dbReference>
<dbReference type="GO" id="GO:0003899">
    <property type="term" value="F:DNA-directed RNA polymerase activity"/>
    <property type="evidence" value="ECO:0007669"/>
    <property type="project" value="InterPro"/>
</dbReference>
<dbReference type="CDD" id="cd01029">
    <property type="entry name" value="TOPRIM_primases"/>
    <property type="match status" value="1"/>
</dbReference>
<dbReference type="EMBL" id="AE008691">
    <property type="protein sequence ID" value="AAM25196.1"/>
    <property type="molecule type" value="Genomic_DNA"/>
</dbReference>
<dbReference type="SUPFAM" id="SSF56731">
    <property type="entry name" value="DNA primase core"/>
    <property type="match status" value="1"/>
</dbReference>